<keyword evidence="2" id="KW-0812">Transmembrane</keyword>
<feature type="compositionally biased region" description="Basic and acidic residues" evidence="1">
    <location>
        <begin position="102"/>
        <end position="116"/>
    </location>
</feature>
<keyword evidence="4" id="KW-1185">Reference proteome</keyword>
<comment type="caution">
    <text evidence="3">The sequence shown here is derived from an EMBL/GenBank/DDBJ whole genome shotgun (WGS) entry which is preliminary data.</text>
</comment>
<feature type="compositionally biased region" description="Polar residues" evidence="1">
    <location>
        <begin position="228"/>
        <end position="239"/>
    </location>
</feature>
<dbReference type="RefSeq" id="WP_305990032.1">
    <property type="nucleotide sequence ID" value="NZ_JAVAMP010000001.1"/>
</dbReference>
<protein>
    <recommendedName>
        <fullName evidence="5">SPOR domain-containing protein</fullName>
    </recommendedName>
</protein>
<organism evidence="3 4">
    <name type="scientific">Chengkuizengella axinellae</name>
    <dbReference type="NCBI Taxonomy" id="3064388"/>
    <lineage>
        <taxon>Bacteria</taxon>
        <taxon>Bacillati</taxon>
        <taxon>Bacillota</taxon>
        <taxon>Bacilli</taxon>
        <taxon>Bacillales</taxon>
        <taxon>Paenibacillaceae</taxon>
        <taxon>Chengkuizengella</taxon>
    </lineage>
</organism>
<evidence type="ECO:0000313" key="3">
    <source>
        <dbReference type="EMBL" id="MDP5272722.1"/>
    </source>
</evidence>
<sequence>MDKARLTYRFDKKDHKLNKKSDEDKKEIISLHEDEFTVVEEPDKTVKKEPLSEPILDSQPLNQFTTDYGAWSSPFDAETAKLEQLIRETDSYQNTGYNKRNRSQDDNQRDSYHDSQTEYSSLNQQDLYQQPYDKNSFDQNAYDQNAFDQNSYQQSSYGNRNPYGYVKKPRRPWFKIISSFTGAVIVGIAFGFFVLSFFSDSQETASTKDDNQTEIQSNLTESDEVLNESDQTTTPQPVLNLDGTLQLNLPKQTYFMLQNGMFENKEGAQEAIRLLDTNGYAAVSELNENFFVFAGMTTNRDDALLLSYKLQQDNLEVYVKSYEIPSIQQIKWNGNEAEAVQSYFSQGSELVEIISNLTLTHLKDQTFTTFENNSLETIKNMHQTWIGITPEINAGFPEEVKSNFEKMNSALTTAMISLEEYQKNPSSSLLWQTQTALMQYTIYTKDLLQKISV</sequence>
<feature type="transmembrane region" description="Helical" evidence="2">
    <location>
        <begin position="176"/>
        <end position="198"/>
    </location>
</feature>
<feature type="region of interest" description="Disordered" evidence="1">
    <location>
        <begin position="90"/>
        <end position="125"/>
    </location>
</feature>
<dbReference type="Proteomes" id="UP001231941">
    <property type="component" value="Unassembled WGS sequence"/>
</dbReference>
<feature type="compositionally biased region" description="Basic and acidic residues" evidence="1">
    <location>
        <begin position="41"/>
        <end position="51"/>
    </location>
</feature>
<evidence type="ECO:0000256" key="2">
    <source>
        <dbReference type="SAM" id="Phobius"/>
    </source>
</evidence>
<feature type="region of interest" description="Disordered" evidence="1">
    <location>
        <begin position="41"/>
        <end position="60"/>
    </location>
</feature>
<proteinExistence type="predicted"/>
<dbReference type="EMBL" id="JAVAMP010000001">
    <property type="protein sequence ID" value="MDP5272722.1"/>
    <property type="molecule type" value="Genomic_DNA"/>
</dbReference>
<reference evidence="3 4" key="1">
    <citation type="submission" date="2023-08" db="EMBL/GenBank/DDBJ databases">
        <authorList>
            <person name="Park J.-S."/>
        </authorList>
    </citation>
    <scope>NUCLEOTIDE SEQUENCE [LARGE SCALE GENOMIC DNA]</scope>
    <source>
        <strain evidence="3 4">2205SS18-9</strain>
    </source>
</reference>
<evidence type="ECO:0000256" key="1">
    <source>
        <dbReference type="SAM" id="MobiDB-lite"/>
    </source>
</evidence>
<keyword evidence="2" id="KW-0472">Membrane</keyword>
<gene>
    <name evidence="3" type="ORF">Q5Y73_01245</name>
</gene>
<keyword evidence="2" id="KW-1133">Transmembrane helix</keyword>
<evidence type="ECO:0000313" key="4">
    <source>
        <dbReference type="Proteomes" id="UP001231941"/>
    </source>
</evidence>
<feature type="region of interest" description="Disordered" evidence="1">
    <location>
        <begin position="205"/>
        <end position="239"/>
    </location>
</feature>
<name>A0ABT9ITV1_9BACL</name>
<evidence type="ECO:0008006" key="5">
    <source>
        <dbReference type="Google" id="ProtNLM"/>
    </source>
</evidence>
<accession>A0ABT9ITV1</accession>